<organism evidence="1 2">
    <name type="scientific">Leucogyrophana mollusca</name>
    <dbReference type="NCBI Taxonomy" id="85980"/>
    <lineage>
        <taxon>Eukaryota</taxon>
        <taxon>Fungi</taxon>
        <taxon>Dikarya</taxon>
        <taxon>Basidiomycota</taxon>
        <taxon>Agaricomycotina</taxon>
        <taxon>Agaricomycetes</taxon>
        <taxon>Agaricomycetidae</taxon>
        <taxon>Boletales</taxon>
        <taxon>Boletales incertae sedis</taxon>
        <taxon>Leucogyrophana</taxon>
    </lineage>
</organism>
<accession>A0ACB8BL35</accession>
<name>A0ACB8BL35_9AGAM</name>
<reference evidence="1" key="1">
    <citation type="journal article" date="2021" name="New Phytol.">
        <title>Evolutionary innovations through gain and loss of genes in the ectomycorrhizal Boletales.</title>
        <authorList>
            <person name="Wu G."/>
            <person name="Miyauchi S."/>
            <person name="Morin E."/>
            <person name="Kuo A."/>
            <person name="Drula E."/>
            <person name="Varga T."/>
            <person name="Kohler A."/>
            <person name="Feng B."/>
            <person name="Cao Y."/>
            <person name="Lipzen A."/>
            <person name="Daum C."/>
            <person name="Hundley H."/>
            <person name="Pangilinan J."/>
            <person name="Johnson J."/>
            <person name="Barry K."/>
            <person name="LaButti K."/>
            <person name="Ng V."/>
            <person name="Ahrendt S."/>
            <person name="Min B."/>
            <person name="Choi I.G."/>
            <person name="Park H."/>
            <person name="Plett J.M."/>
            <person name="Magnuson J."/>
            <person name="Spatafora J.W."/>
            <person name="Nagy L.G."/>
            <person name="Henrissat B."/>
            <person name="Grigoriev I.V."/>
            <person name="Yang Z.L."/>
            <person name="Xu J."/>
            <person name="Martin F.M."/>
        </authorList>
    </citation>
    <scope>NUCLEOTIDE SEQUENCE</scope>
    <source>
        <strain evidence="1">KUC20120723A-06</strain>
    </source>
</reference>
<gene>
    <name evidence="1" type="ORF">BV22DRAFT_1062786</name>
</gene>
<protein>
    <submittedName>
        <fullName evidence="1">Uncharacterized protein</fullName>
    </submittedName>
</protein>
<proteinExistence type="predicted"/>
<sequence>MATMDTPNANSLLKPRLRLVRRSPSPRSQDMDNTPHAGPSSGRLQGFNAGDNEDDDHPTPRMSAVPISLSPTVGSGANHNSSSSRSVITSESAARLRALLRSSPPKSPNRPPPSSVADSDFDPLRFSPTTPSIASKSLRDLMSHVMREPGDTPQKGRPRRNSFDTSEVEITPILDKERAKHKGKRRSLSDEEVDKPKPSRGSDSSFRSSPAATFDTLRARLASSQTQIMDQKQPTALFDPTESLMSSANKTNSELHANADSTFLRQFNSSSATPPAATSTPLRSFQMPSQLAQQSNLLDQDSEMQHAMDSFDISETEEPPPPPPTRAPSAPRPSITPIRPRSSLSLRGHPHEHNPSSRRVSLEMPSSRASSSLSGADFKDHELSREEELNRQREREWNRPKPLRPTTPLTRSGTPELHRRHSQELNRRHSQEAHPWPSPSHIRTLSHESIASRSGSPRMMMNGRGLERRGSSASLRSFDDDRSSRASSRNSGADYRDRISDLDREKNHEREREWNKRQPPPRPTSSLSLHSPTHSRTHSHPPRPPSTTPYLAPTHASLSRQSSHSSLGRPGSPTSSLGSRGSMKEHKDEEVREVVHERERNWNSPQPKWNSTRHNSHGSGGNEGVFSSPSHSYSHSRPLSQSMRGSSSLTSSALEAHDKNPPSMSKPSLHRADTTPTTTTPAQSHKHRPESPTLQSNGHASYGRQDTTSYTPAAASRFGFSFPRSHASLPPLELDSSPERRLNATRQTDSSHRHTRRTSTPSPTPSSRPSSRASGAVKFSMIPVRSTPKTPGSRTNGKGMEGSEGGYVKGHRRRSTEFSESVGRVPPRFNKLDDEEQDDMVFASDVESIAAFPAQSTTPQSDPRALFSEAAEDPEEVEEVQTDAGTEVLVSPPSSPSKQRQSPTQSPSDDEARLRKVLGPSQASPSLRSRTPPPDRPFLQSDVPSPATELSSTPPGSPPRAGTPPSHDAVSQQSPVFALTTPPRRPSFSASILEFRTPSPPHDLPGPPSSSEDEVDTREADRTPVRQNTDLPINPNFTAMKTPRPPGAWAVTPLPARHSSPAPSSPSESTPTLASTSTPLPRAQSHPDSHVKAEVSSEIGLLTPVASLSRANSLPLQTPAPPGAWMATPNQPTSQTGSLGQSQSQFGSIGRRRSILKVRFDVTESEASATEGDRQESLLSAIRTSAPDVSGPTGDEGQREIIPPTTQINGSADIATASSASVPVTRPRTPERPTTPTTFAPAPSPRSLRRSPSIRMVDAYGRERVDDIPLPMEMGNGCVNGNHPLSRDDDQKPTRPTKTEGHIAPPTPRTINKSTVRIVDAMGREIEETAEPPRHEAETSTNGDFSFLSDDTPIGRNEALARMRETLRDLAEGLSDADVSVDDLALNKTHLQELDEVSKAARLARNMLAQNLQLARENEPTMKGRLGSLKESMRRSKYLPSIVTGQRVTPNGIWIWCGILAQVVLFLAMWRYAHVHARRLFHTTYYDPLYPELHPLPDSQPPYSYSHSRSLFDAFEVFRRDGWKALRQEMKRALTQVGDNVWERWGEPLYAGAWPPS</sequence>
<dbReference type="Proteomes" id="UP000790709">
    <property type="component" value="Unassembled WGS sequence"/>
</dbReference>
<evidence type="ECO:0000313" key="2">
    <source>
        <dbReference type="Proteomes" id="UP000790709"/>
    </source>
</evidence>
<dbReference type="EMBL" id="MU266381">
    <property type="protein sequence ID" value="KAH7926545.1"/>
    <property type="molecule type" value="Genomic_DNA"/>
</dbReference>
<evidence type="ECO:0000313" key="1">
    <source>
        <dbReference type="EMBL" id="KAH7926545.1"/>
    </source>
</evidence>
<comment type="caution">
    <text evidence="1">The sequence shown here is derived from an EMBL/GenBank/DDBJ whole genome shotgun (WGS) entry which is preliminary data.</text>
</comment>
<keyword evidence="2" id="KW-1185">Reference proteome</keyword>